<name>A0A2I8EY00_9BURK</name>
<protein>
    <submittedName>
        <fullName evidence="1">Uncharacterized protein</fullName>
    </submittedName>
</protein>
<sequence length="78" mass="9069">MNGRSTTLHGLVDKWLAPDHAAPARIMRLTRDEAGPHRCVRVEVCRPSRTLSMLFFRHRDGSWQVFPPQRSRPCMNAW</sequence>
<accession>A0A2I8EY00</accession>
<proteinExistence type="predicted"/>
<evidence type="ECO:0000313" key="2">
    <source>
        <dbReference type="Proteomes" id="UP000243502"/>
    </source>
</evidence>
<evidence type="ECO:0000313" key="1">
    <source>
        <dbReference type="EMBL" id="AUT64493.1"/>
    </source>
</evidence>
<reference evidence="1 2" key="1">
    <citation type="submission" date="2018-01" db="EMBL/GenBank/DDBJ databases">
        <title>Species boundaries and ecological features among Paraburkholderia terrae DSMZ17804T, P. hospita DSMZ17164T and P. caribensis DSMZ13236T.</title>
        <authorList>
            <person name="Pratama A.A."/>
        </authorList>
    </citation>
    <scope>NUCLEOTIDE SEQUENCE [LARGE SCALE GENOMIC DNA]</scope>
    <source>
        <strain evidence="1 2">DSM 17804</strain>
    </source>
</reference>
<dbReference type="AlphaFoldDB" id="A0A2I8EY00"/>
<organism evidence="1 2">
    <name type="scientific">Paraburkholderia terrae</name>
    <dbReference type="NCBI Taxonomy" id="311230"/>
    <lineage>
        <taxon>Bacteria</taxon>
        <taxon>Pseudomonadati</taxon>
        <taxon>Pseudomonadota</taxon>
        <taxon>Betaproteobacteria</taxon>
        <taxon>Burkholderiales</taxon>
        <taxon>Burkholderiaceae</taxon>
        <taxon>Paraburkholderia</taxon>
    </lineage>
</organism>
<dbReference type="KEGG" id="pter:C2L65_33035"/>
<gene>
    <name evidence="1" type="ORF">C2L65_33035</name>
</gene>
<dbReference type="EMBL" id="CP026113">
    <property type="protein sequence ID" value="AUT64493.1"/>
    <property type="molecule type" value="Genomic_DNA"/>
</dbReference>
<dbReference type="Proteomes" id="UP000243502">
    <property type="component" value="Chromosome 3"/>
</dbReference>